<dbReference type="Proteomes" id="UP000663828">
    <property type="component" value="Unassembled WGS sequence"/>
</dbReference>
<dbReference type="EMBL" id="CAJNOR010010402">
    <property type="protein sequence ID" value="CAF1653547.1"/>
    <property type="molecule type" value="Genomic_DNA"/>
</dbReference>
<name>A0A816ET86_ADIRI</name>
<accession>A0A816ET86</accession>
<comment type="caution">
    <text evidence="1">The sequence shown here is derived from an EMBL/GenBank/DDBJ whole genome shotgun (WGS) entry which is preliminary data.</text>
</comment>
<keyword evidence="2" id="KW-1185">Reference proteome</keyword>
<dbReference type="AlphaFoldDB" id="A0A816ET86"/>
<gene>
    <name evidence="1" type="ORF">XAT740_LOCUS55472</name>
</gene>
<evidence type="ECO:0000313" key="2">
    <source>
        <dbReference type="Proteomes" id="UP000663828"/>
    </source>
</evidence>
<protein>
    <submittedName>
        <fullName evidence="1">Uncharacterized protein</fullName>
    </submittedName>
</protein>
<evidence type="ECO:0000313" key="1">
    <source>
        <dbReference type="EMBL" id="CAF1653547.1"/>
    </source>
</evidence>
<organism evidence="1 2">
    <name type="scientific">Adineta ricciae</name>
    <name type="common">Rotifer</name>
    <dbReference type="NCBI Taxonomy" id="249248"/>
    <lineage>
        <taxon>Eukaryota</taxon>
        <taxon>Metazoa</taxon>
        <taxon>Spiralia</taxon>
        <taxon>Gnathifera</taxon>
        <taxon>Rotifera</taxon>
        <taxon>Eurotatoria</taxon>
        <taxon>Bdelloidea</taxon>
        <taxon>Adinetida</taxon>
        <taxon>Adinetidae</taxon>
        <taxon>Adineta</taxon>
    </lineage>
</organism>
<reference evidence="1" key="1">
    <citation type="submission" date="2021-02" db="EMBL/GenBank/DDBJ databases">
        <authorList>
            <person name="Nowell W R."/>
        </authorList>
    </citation>
    <scope>NUCLEOTIDE SEQUENCE</scope>
</reference>
<sequence>MQKPTGMATTTAIHYYNVSAQMQNWINQHNTQDPHPIYAGVRSFQIPSAIGNENRLVYNGWKILFPARMVFHGY</sequence>
<proteinExistence type="predicted"/>